<reference evidence="1 2" key="1">
    <citation type="journal article" date="2004" name="Nature">
        <title>Genome sequence of Silicibacter pomeroyi reveals adaptations to the marine environment.</title>
        <authorList>
            <person name="Moran M.A."/>
            <person name="Buchan A."/>
            <person name="Gonzalez J.M."/>
            <person name="Heidelberg J.F."/>
            <person name="Whitman W.B."/>
            <person name="Kiene R.P."/>
            <person name="Henriksen J.R."/>
            <person name="King G.M."/>
            <person name="Belas R."/>
            <person name="Fuqua C."/>
            <person name="Brinkac L."/>
            <person name="Lewis M."/>
            <person name="Johri S."/>
            <person name="Weaver B."/>
            <person name="Pai G."/>
            <person name="Eisen J.A."/>
            <person name="Rahe E."/>
            <person name="Sheldon W.M."/>
            <person name="Ye W."/>
            <person name="Miller T.R."/>
            <person name="Carlton J."/>
            <person name="Rasko D.A."/>
            <person name="Paulsen I.T."/>
            <person name="Ren Q."/>
            <person name="Daugherty S.C."/>
            <person name="Deboy R.T."/>
            <person name="Dodson R.J."/>
            <person name="Durkin A.S."/>
            <person name="Madupu R."/>
            <person name="Nelson W.C."/>
            <person name="Sullivan S.A."/>
            <person name="Rosovitz M.J."/>
            <person name="Haft D.H."/>
            <person name="Selengut J."/>
            <person name="Ward N."/>
        </authorList>
    </citation>
    <scope>NUCLEOTIDE SEQUENCE [LARGE SCALE GENOMIC DNA]</scope>
    <source>
        <strain evidence="2">ATCC 700808 / DSM 15171 / DSS-3</strain>
    </source>
</reference>
<evidence type="ECO:0000313" key="1">
    <source>
        <dbReference type="EMBL" id="AAV93542.1"/>
    </source>
</evidence>
<dbReference type="PaxDb" id="246200-SPO0217"/>
<evidence type="ECO:0000313" key="2">
    <source>
        <dbReference type="Proteomes" id="UP000001023"/>
    </source>
</evidence>
<name>Q5LX05_RUEPO</name>
<gene>
    <name evidence="1" type="ordered locus">SPO0217</name>
</gene>
<dbReference type="KEGG" id="sil:SPO0217"/>
<accession>Q5LX05</accession>
<dbReference type="Proteomes" id="UP000001023">
    <property type="component" value="Chromosome"/>
</dbReference>
<dbReference type="EMBL" id="CP000031">
    <property type="protein sequence ID" value="AAV93542.1"/>
    <property type="molecule type" value="Genomic_DNA"/>
</dbReference>
<proteinExistence type="predicted"/>
<dbReference type="HOGENOM" id="CLU_213367_0_0_5"/>
<reference evidence="1 2" key="2">
    <citation type="journal article" date="2014" name="Stand. Genomic Sci.">
        <title>An updated genome annotation for the model marine bacterium Ruegeria pomeroyi DSS-3.</title>
        <authorList>
            <person name="Rivers A.R."/>
            <person name="Smith C.B."/>
            <person name="Moran M.A."/>
        </authorList>
    </citation>
    <scope>GENOME REANNOTATION</scope>
    <source>
        <strain evidence="2">ATCC 700808 / DSM 15171 / DSS-3</strain>
    </source>
</reference>
<organism evidence="1 2">
    <name type="scientific">Ruegeria pomeroyi (strain ATCC 700808 / DSM 15171 / DSS-3)</name>
    <name type="common">Silicibacter pomeroyi</name>
    <dbReference type="NCBI Taxonomy" id="246200"/>
    <lineage>
        <taxon>Bacteria</taxon>
        <taxon>Pseudomonadati</taxon>
        <taxon>Pseudomonadota</taxon>
        <taxon>Alphaproteobacteria</taxon>
        <taxon>Rhodobacterales</taxon>
        <taxon>Roseobacteraceae</taxon>
        <taxon>Ruegeria</taxon>
    </lineage>
</organism>
<dbReference type="STRING" id="246200.SPO0217"/>
<dbReference type="AlphaFoldDB" id="Q5LX05"/>
<keyword evidence="2" id="KW-1185">Reference proteome</keyword>
<protein>
    <submittedName>
        <fullName evidence="1">Uncharacterized protein</fullName>
    </submittedName>
</protein>
<sequence>MAGLSRQTQDLARLRADMYLDSMTPHDAPSMDLQDRARLRERFFGATRSVLARL</sequence>